<accession>A0A3P5X7T7</accession>
<dbReference type="InterPro" id="IPR006115">
    <property type="entry name" value="6PGDH_NADP-bd"/>
</dbReference>
<feature type="active site" evidence="3">
    <location>
        <position position="178"/>
    </location>
</feature>
<proteinExistence type="predicted"/>
<dbReference type="Gene3D" id="1.10.1040.10">
    <property type="entry name" value="N-(1-d-carboxylethyl)-l-norvaline Dehydrogenase, domain 2"/>
    <property type="match status" value="1"/>
</dbReference>
<dbReference type="InterPro" id="IPR029154">
    <property type="entry name" value="HIBADH-like_NADP-bd"/>
</dbReference>
<evidence type="ECO:0000313" key="7">
    <source>
        <dbReference type="Proteomes" id="UP000277498"/>
    </source>
</evidence>
<dbReference type="InterPro" id="IPR015815">
    <property type="entry name" value="HIBADH-related"/>
</dbReference>
<dbReference type="RefSeq" id="WP_124087297.1">
    <property type="nucleotide sequence ID" value="NZ_UXAW01000079.1"/>
</dbReference>
<organism evidence="6 7">
    <name type="scientific">Pseudogemmobacter humi</name>
    <dbReference type="NCBI Taxonomy" id="2483812"/>
    <lineage>
        <taxon>Bacteria</taxon>
        <taxon>Pseudomonadati</taxon>
        <taxon>Pseudomonadota</taxon>
        <taxon>Alphaproteobacteria</taxon>
        <taxon>Rhodobacterales</taxon>
        <taxon>Paracoccaceae</taxon>
        <taxon>Pseudogemmobacter</taxon>
    </lineage>
</organism>
<dbReference type="PANTHER" id="PTHR22981">
    <property type="entry name" value="3-HYDROXYISOBUTYRATE DEHYDROGENASE-RELATED"/>
    <property type="match status" value="1"/>
</dbReference>
<reference evidence="6 7" key="1">
    <citation type="submission" date="2018-11" db="EMBL/GenBank/DDBJ databases">
        <authorList>
            <person name="Criscuolo A."/>
        </authorList>
    </citation>
    <scope>NUCLEOTIDE SEQUENCE [LARGE SCALE GENOMIC DNA]</scope>
    <source>
        <strain evidence="6">ACIP111625</strain>
    </source>
</reference>
<dbReference type="GO" id="GO:0051287">
    <property type="term" value="F:NAD binding"/>
    <property type="evidence" value="ECO:0007669"/>
    <property type="project" value="InterPro"/>
</dbReference>
<evidence type="ECO:0000256" key="3">
    <source>
        <dbReference type="PIRSR" id="PIRSR000103-1"/>
    </source>
</evidence>
<sequence>MRIGFIGLGTMGLPMIENLANQPDFELLAFDPSDTPFSALAGHKAWATRLCRADALGDLSGCDLIITMLPNSRITNAVMRGEEGRPGLAQILRPGARILDMGSSDPGSTMKLAQELAAKGISLTDAPVSGAVTKARTGELSIMVGTDAEGLETLRPVLSAMGRVLIPTGAVGSAHAMKALNNYVYAAGLLAASEALGIAARMGLDLAVLSDVLNASSGRNVATETKLRQFILPGSYNGGFALRLQAKDLATADGLQALSGFDAPQLTLCAGLWAEAVQQLPADADNTEIHRFLTARPGKSD</sequence>
<dbReference type="OrthoDB" id="9812907at2"/>
<keyword evidence="1 6" id="KW-0560">Oxidoreductase</keyword>
<evidence type="ECO:0000256" key="1">
    <source>
        <dbReference type="ARBA" id="ARBA00023002"/>
    </source>
</evidence>
<dbReference type="Gene3D" id="3.40.50.720">
    <property type="entry name" value="NAD(P)-binding Rossmann-like Domain"/>
    <property type="match status" value="1"/>
</dbReference>
<dbReference type="EC" id="1.1.1.291" evidence="6"/>
<dbReference type="InterPro" id="IPR008927">
    <property type="entry name" value="6-PGluconate_DH-like_C_sf"/>
</dbReference>
<feature type="domain" description="3-hydroxyisobutyrate dehydrogenase-like NAD-binding" evidence="5">
    <location>
        <begin position="172"/>
        <end position="292"/>
    </location>
</feature>
<evidence type="ECO:0000313" key="6">
    <source>
        <dbReference type="EMBL" id="VDC30490.1"/>
    </source>
</evidence>
<dbReference type="InterPro" id="IPR036291">
    <property type="entry name" value="NAD(P)-bd_dom_sf"/>
</dbReference>
<dbReference type="SUPFAM" id="SSF48179">
    <property type="entry name" value="6-phosphogluconate dehydrogenase C-terminal domain-like"/>
    <property type="match status" value="1"/>
</dbReference>
<dbReference type="Pfam" id="PF03446">
    <property type="entry name" value="NAD_binding_2"/>
    <property type="match status" value="1"/>
</dbReference>
<dbReference type="InterPro" id="IPR013328">
    <property type="entry name" value="6PGD_dom2"/>
</dbReference>
<dbReference type="GO" id="GO:0050661">
    <property type="term" value="F:NADP binding"/>
    <property type="evidence" value="ECO:0007669"/>
    <property type="project" value="InterPro"/>
</dbReference>
<dbReference type="Pfam" id="PF14833">
    <property type="entry name" value="NAD_binding_11"/>
    <property type="match status" value="1"/>
</dbReference>
<dbReference type="SUPFAM" id="SSF51735">
    <property type="entry name" value="NAD(P)-binding Rossmann-fold domains"/>
    <property type="match status" value="1"/>
</dbReference>
<dbReference type="Proteomes" id="UP000277498">
    <property type="component" value="Unassembled WGS sequence"/>
</dbReference>
<evidence type="ECO:0000259" key="4">
    <source>
        <dbReference type="Pfam" id="PF03446"/>
    </source>
</evidence>
<dbReference type="EMBL" id="UXAW01000079">
    <property type="protein sequence ID" value="VDC30490.1"/>
    <property type="molecule type" value="Genomic_DNA"/>
</dbReference>
<keyword evidence="7" id="KW-1185">Reference proteome</keyword>
<dbReference type="PANTHER" id="PTHR22981:SF7">
    <property type="entry name" value="3-HYDROXYISOBUTYRATE DEHYDROGENASE, MITOCHONDRIAL"/>
    <property type="match status" value="1"/>
</dbReference>
<evidence type="ECO:0000259" key="5">
    <source>
        <dbReference type="Pfam" id="PF14833"/>
    </source>
</evidence>
<keyword evidence="2" id="KW-0520">NAD</keyword>
<dbReference type="GO" id="GO:0043718">
    <property type="term" value="F:2-hydroxymethylglutarate dehydrogenase activity"/>
    <property type="evidence" value="ECO:0007669"/>
    <property type="project" value="UniProtKB-EC"/>
</dbReference>
<dbReference type="AlphaFoldDB" id="A0A3P5X7T7"/>
<gene>
    <name evidence="6" type="primary">Hgd_1</name>
    <name evidence="6" type="ORF">XINFAN_02556</name>
</gene>
<protein>
    <submittedName>
        <fullName evidence="6">2-(Hydroxymethyl)glutarate dehydrogenase</fullName>
        <ecNumber evidence="6">1.1.1.291</ecNumber>
    </submittedName>
</protein>
<evidence type="ECO:0000256" key="2">
    <source>
        <dbReference type="ARBA" id="ARBA00023027"/>
    </source>
</evidence>
<feature type="domain" description="6-phosphogluconate dehydrogenase NADP-binding" evidence="4">
    <location>
        <begin position="2"/>
        <end position="166"/>
    </location>
</feature>
<dbReference type="PIRSF" id="PIRSF000103">
    <property type="entry name" value="HIBADH"/>
    <property type="match status" value="1"/>
</dbReference>
<name>A0A3P5X7T7_9RHOB</name>